<feature type="compositionally biased region" description="Polar residues" evidence="1">
    <location>
        <begin position="237"/>
        <end position="263"/>
    </location>
</feature>
<feature type="region of interest" description="Disordered" evidence="1">
    <location>
        <begin position="601"/>
        <end position="620"/>
    </location>
</feature>
<feature type="region of interest" description="Disordered" evidence="1">
    <location>
        <begin position="220"/>
        <end position="300"/>
    </location>
</feature>
<accession>A0A9X6N9V6</accession>
<dbReference type="Proteomes" id="UP000192578">
    <property type="component" value="Unassembled WGS sequence"/>
</dbReference>
<organism evidence="2 3">
    <name type="scientific">Hypsibius exemplaris</name>
    <name type="common">Freshwater tardigrade</name>
    <dbReference type="NCBI Taxonomy" id="2072580"/>
    <lineage>
        <taxon>Eukaryota</taxon>
        <taxon>Metazoa</taxon>
        <taxon>Ecdysozoa</taxon>
        <taxon>Tardigrada</taxon>
        <taxon>Eutardigrada</taxon>
        <taxon>Parachela</taxon>
        <taxon>Hypsibioidea</taxon>
        <taxon>Hypsibiidae</taxon>
        <taxon>Hypsibius</taxon>
    </lineage>
</organism>
<dbReference type="EMBL" id="MTYJ01000195">
    <property type="protein sequence ID" value="OWA50537.1"/>
    <property type="molecule type" value="Genomic_DNA"/>
</dbReference>
<feature type="compositionally biased region" description="Basic and acidic residues" evidence="1">
    <location>
        <begin position="150"/>
        <end position="171"/>
    </location>
</feature>
<proteinExistence type="predicted"/>
<feature type="region of interest" description="Disordered" evidence="1">
    <location>
        <begin position="551"/>
        <end position="578"/>
    </location>
</feature>
<protein>
    <submittedName>
        <fullName evidence="2">Uncharacterized protein</fullName>
    </submittedName>
</protein>
<dbReference type="AlphaFoldDB" id="A0A9X6N9V6"/>
<feature type="region of interest" description="Disordered" evidence="1">
    <location>
        <begin position="150"/>
        <end position="185"/>
    </location>
</feature>
<comment type="caution">
    <text evidence="2">The sequence shown here is derived from an EMBL/GenBank/DDBJ whole genome shotgun (WGS) entry which is preliminary data.</text>
</comment>
<evidence type="ECO:0000313" key="2">
    <source>
        <dbReference type="EMBL" id="OWA50537.1"/>
    </source>
</evidence>
<name>A0A9X6N9V6_HYPEX</name>
<feature type="region of interest" description="Disordered" evidence="1">
    <location>
        <begin position="1"/>
        <end position="22"/>
    </location>
</feature>
<keyword evidence="3" id="KW-1185">Reference proteome</keyword>
<sequence length="654" mass="70332">MATPSAAKHIPSPALLARRRNRPVNADSQDVVLVVDDDSDNEVQIVAETKIPSASSAVGKRMLADAASAGDSSAAVFKMSQVTVMDIAPSRSISMNSDMNVSSVAAEMSRFESGASGEVSVQSSAAVTGIPPEATLESLPPGEILRIHNTENVGEKRKQPDSPSDGDKSEGFLEPSRISEANSVGEGASVTTIIRVVPAEITPESAENVLPVVALSSPSSGSIGLSSIDNPAEPNSGVASSSDNSDCTNSEITQTFAATSKQTPIPELIPSTSGGVPASGLTVSDDDDSDEEEEVEPHEEVVPLSAIAKLSLVDRARLKQLQKLNRKFNARIDQLDTNTPDSKAYVTELKELEEFRVKNRQVLEEIVKLCKLDENSGDQEAVLGWDNFRFRGSGYIELNKILTKNVRENFGGITEKGNIALAGSTETKGISEKKCITEKTVKDHMEYLAERYGLPLVHSKTGRKLSAETVFINLLEQIERFRKLLSNRNSIPAFTDPVDDGTVRYDGIGEQNPSLPDDPKLERRFQKLSGQIQCEAIHDFLVSYHQNVEGLPDNERDDCDAPGHKDKEEKEEADFSSNNGVLGQGAQGNGAHMVKTVALDTTESTEEPKEPVTTAEPIGVLPEEIAAGGSAMIPMVDGDAEQPFDAFDLIDDYE</sequence>
<evidence type="ECO:0000313" key="3">
    <source>
        <dbReference type="Proteomes" id="UP000192578"/>
    </source>
</evidence>
<feature type="compositionally biased region" description="Acidic residues" evidence="1">
    <location>
        <begin position="284"/>
        <end position="297"/>
    </location>
</feature>
<reference evidence="3" key="1">
    <citation type="submission" date="2017-01" db="EMBL/GenBank/DDBJ databases">
        <title>Comparative genomics of anhydrobiosis in the tardigrade Hypsibius dujardini.</title>
        <authorList>
            <person name="Yoshida Y."/>
            <person name="Koutsovoulos G."/>
            <person name="Laetsch D."/>
            <person name="Stevens L."/>
            <person name="Kumar S."/>
            <person name="Horikawa D."/>
            <person name="Ishino K."/>
            <person name="Komine S."/>
            <person name="Tomita M."/>
            <person name="Blaxter M."/>
            <person name="Arakawa K."/>
        </authorList>
    </citation>
    <scope>NUCLEOTIDE SEQUENCE [LARGE SCALE GENOMIC DNA]</scope>
    <source>
        <strain evidence="3">Z151</strain>
    </source>
</reference>
<gene>
    <name evidence="2" type="ORF">BV898_15050</name>
</gene>
<feature type="compositionally biased region" description="Basic and acidic residues" evidence="1">
    <location>
        <begin position="559"/>
        <end position="570"/>
    </location>
</feature>
<evidence type="ECO:0000256" key="1">
    <source>
        <dbReference type="SAM" id="MobiDB-lite"/>
    </source>
</evidence>